<keyword evidence="3" id="KW-0804">Transcription</keyword>
<dbReference type="EMBL" id="BAHC01000075">
    <property type="protein sequence ID" value="GAB89919.1"/>
    <property type="molecule type" value="Genomic_DNA"/>
</dbReference>
<protein>
    <submittedName>
        <fullName evidence="6">Putative TetR family transcriptional regulator</fullName>
    </submittedName>
</protein>
<dbReference type="PANTHER" id="PTHR30055:SF234">
    <property type="entry name" value="HTH-TYPE TRANSCRIPTIONAL REGULATOR BETI"/>
    <property type="match status" value="1"/>
</dbReference>
<dbReference type="Pfam" id="PF00440">
    <property type="entry name" value="TetR_N"/>
    <property type="match status" value="1"/>
</dbReference>
<dbReference type="PANTHER" id="PTHR30055">
    <property type="entry name" value="HTH-TYPE TRANSCRIPTIONAL REGULATOR RUTR"/>
    <property type="match status" value="1"/>
</dbReference>
<dbReference type="eggNOG" id="COG1309">
    <property type="taxonomic scope" value="Bacteria"/>
</dbReference>
<evidence type="ECO:0000256" key="3">
    <source>
        <dbReference type="ARBA" id="ARBA00023163"/>
    </source>
</evidence>
<dbReference type="Proteomes" id="UP000008363">
    <property type="component" value="Unassembled WGS sequence"/>
</dbReference>
<evidence type="ECO:0000256" key="1">
    <source>
        <dbReference type="ARBA" id="ARBA00023015"/>
    </source>
</evidence>
<dbReference type="InterPro" id="IPR050109">
    <property type="entry name" value="HTH-type_TetR-like_transc_reg"/>
</dbReference>
<dbReference type="Pfam" id="PF17939">
    <property type="entry name" value="TetR_C_30"/>
    <property type="match status" value="1"/>
</dbReference>
<proteinExistence type="predicted"/>
<dbReference type="AlphaFoldDB" id="K6WTP1"/>
<evidence type="ECO:0000256" key="2">
    <source>
        <dbReference type="ARBA" id="ARBA00023125"/>
    </source>
</evidence>
<dbReference type="STRING" id="1108045.GORHZ_075_00160"/>
<feature type="domain" description="HTH tetR-type" evidence="4">
    <location>
        <begin position="2"/>
        <end position="49"/>
    </location>
</feature>
<dbReference type="SUPFAM" id="SSF46689">
    <property type="entry name" value="Homeodomain-like"/>
    <property type="match status" value="1"/>
</dbReference>
<reference evidence="6 7" key="1">
    <citation type="submission" date="2012-08" db="EMBL/GenBank/DDBJ databases">
        <title>Whole genome shotgun sequence of Gordonia rhizosphera NBRC 16068.</title>
        <authorList>
            <person name="Takarada H."/>
            <person name="Isaki S."/>
            <person name="Hosoyama A."/>
            <person name="Tsuchikane K."/>
            <person name="Katsumata H."/>
            <person name="Baba S."/>
            <person name="Ohji S."/>
            <person name="Yamazaki S."/>
            <person name="Fujita N."/>
        </authorList>
    </citation>
    <scope>NUCLEOTIDE SEQUENCE [LARGE SCALE GENOMIC DNA]</scope>
    <source>
        <strain evidence="6 7">NBRC 16068</strain>
    </source>
</reference>
<dbReference type="GO" id="GO:0003700">
    <property type="term" value="F:DNA-binding transcription factor activity"/>
    <property type="evidence" value="ECO:0007669"/>
    <property type="project" value="TreeGrafter"/>
</dbReference>
<keyword evidence="7" id="KW-1185">Reference proteome</keyword>
<dbReference type="InterPro" id="IPR041586">
    <property type="entry name" value="PsrA_TetR_C"/>
</dbReference>
<accession>K6WTP1</accession>
<sequence length="194" mass="21338">MLLDAAEVMFAEHGIASVSNRQISEAAGQGNNYAVGYHFGTKTELVRAILHHHSVRLDEIRARITAEVGEEADIRDWLRCLIQPQVEYLGTLRRPSHFARFCVQVASEPTMANLLYEEAFASEAISRILDGFYGALPGLPAGAVEVRDLITRNSIIVTLADLERALNGEEAPDWRALCEAMIDAMVGMWSAPAS</sequence>
<evidence type="ECO:0000259" key="4">
    <source>
        <dbReference type="Pfam" id="PF00440"/>
    </source>
</evidence>
<feature type="domain" description="PsrA tetracyclin repressor-like C-terminal" evidence="5">
    <location>
        <begin position="79"/>
        <end position="188"/>
    </location>
</feature>
<dbReference type="OrthoDB" id="2356263at2"/>
<evidence type="ECO:0000313" key="7">
    <source>
        <dbReference type="Proteomes" id="UP000008363"/>
    </source>
</evidence>
<evidence type="ECO:0000313" key="6">
    <source>
        <dbReference type="EMBL" id="GAB89919.1"/>
    </source>
</evidence>
<gene>
    <name evidence="6" type="ORF">GORHZ_075_00160</name>
</gene>
<name>K6WTP1_9ACTN</name>
<comment type="caution">
    <text evidence="6">The sequence shown here is derived from an EMBL/GenBank/DDBJ whole genome shotgun (WGS) entry which is preliminary data.</text>
</comment>
<organism evidence="6 7">
    <name type="scientific">Gordonia rhizosphera NBRC 16068</name>
    <dbReference type="NCBI Taxonomy" id="1108045"/>
    <lineage>
        <taxon>Bacteria</taxon>
        <taxon>Bacillati</taxon>
        <taxon>Actinomycetota</taxon>
        <taxon>Actinomycetes</taxon>
        <taxon>Mycobacteriales</taxon>
        <taxon>Gordoniaceae</taxon>
        <taxon>Gordonia</taxon>
    </lineage>
</organism>
<dbReference type="GO" id="GO:0000976">
    <property type="term" value="F:transcription cis-regulatory region binding"/>
    <property type="evidence" value="ECO:0007669"/>
    <property type="project" value="TreeGrafter"/>
</dbReference>
<keyword evidence="1" id="KW-0805">Transcription regulation</keyword>
<keyword evidence="2" id="KW-0238">DNA-binding</keyword>
<dbReference type="InterPro" id="IPR001647">
    <property type="entry name" value="HTH_TetR"/>
</dbReference>
<dbReference type="Gene3D" id="1.10.357.10">
    <property type="entry name" value="Tetracycline Repressor, domain 2"/>
    <property type="match status" value="1"/>
</dbReference>
<evidence type="ECO:0000259" key="5">
    <source>
        <dbReference type="Pfam" id="PF17939"/>
    </source>
</evidence>
<dbReference type="InterPro" id="IPR009057">
    <property type="entry name" value="Homeodomain-like_sf"/>
</dbReference>